<organism evidence="1 2">
    <name type="scientific">Lysobacter brunescens</name>
    <dbReference type="NCBI Taxonomy" id="262323"/>
    <lineage>
        <taxon>Bacteria</taxon>
        <taxon>Pseudomonadati</taxon>
        <taxon>Pseudomonadota</taxon>
        <taxon>Gammaproteobacteria</taxon>
        <taxon>Lysobacterales</taxon>
        <taxon>Lysobacteraceae</taxon>
        <taxon>Lysobacter</taxon>
    </lineage>
</organism>
<evidence type="ECO:0000313" key="2">
    <source>
        <dbReference type="Proteomes" id="UP001597110"/>
    </source>
</evidence>
<protein>
    <recommendedName>
        <fullName evidence="3">DUF4166 domain-containing protein</fullName>
    </recommendedName>
</protein>
<name>A0ABW2YFS0_9GAMM</name>
<gene>
    <name evidence="1" type="ORF">ACFQ0E_15450</name>
</gene>
<accession>A0ABW2YFS0</accession>
<evidence type="ECO:0008006" key="3">
    <source>
        <dbReference type="Google" id="ProtNLM"/>
    </source>
</evidence>
<evidence type="ECO:0000313" key="1">
    <source>
        <dbReference type="EMBL" id="MFD0726993.1"/>
    </source>
</evidence>
<dbReference type="RefSeq" id="WP_386825318.1">
    <property type="nucleotide sequence ID" value="NZ_JBHTIF010000003.1"/>
</dbReference>
<sequence length="218" mass="24661">MKTSATLAHHIAAILIPRVADCRAPDFVVGADSPGGAYLRRWYLTPWRRLQGRLRDRAEAQPTRWNRATARVVGLLPNLYLHQFLRDDDDRALHDHPSWAVSYMLRGGYIEHTIAAGGIHHRTAYHAGSLRFLGTRFAHRIELFKQPASELGQLFQKVAVFFGIGLQVPAESLPCWTLFLFGPTVRDWGFHCPDRGWVHWREFTKAGKPGEVGQGCDA</sequence>
<reference evidence="2" key="1">
    <citation type="journal article" date="2019" name="Int. J. Syst. Evol. Microbiol.">
        <title>The Global Catalogue of Microorganisms (GCM) 10K type strain sequencing project: providing services to taxonomists for standard genome sequencing and annotation.</title>
        <authorList>
            <consortium name="The Broad Institute Genomics Platform"/>
            <consortium name="The Broad Institute Genome Sequencing Center for Infectious Disease"/>
            <person name="Wu L."/>
            <person name="Ma J."/>
        </authorList>
    </citation>
    <scope>NUCLEOTIDE SEQUENCE [LARGE SCALE GENOMIC DNA]</scope>
    <source>
        <strain evidence="2">CCUG 55585</strain>
    </source>
</reference>
<keyword evidence="2" id="KW-1185">Reference proteome</keyword>
<proteinExistence type="predicted"/>
<dbReference type="EMBL" id="JBHTIF010000003">
    <property type="protein sequence ID" value="MFD0726993.1"/>
    <property type="molecule type" value="Genomic_DNA"/>
</dbReference>
<comment type="caution">
    <text evidence="1">The sequence shown here is derived from an EMBL/GenBank/DDBJ whole genome shotgun (WGS) entry which is preliminary data.</text>
</comment>
<dbReference type="Proteomes" id="UP001597110">
    <property type="component" value="Unassembled WGS sequence"/>
</dbReference>